<proteinExistence type="inferred from homology"/>
<evidence type="ECO:0000313" key="4">
    <source>
        <dbReference type="Proteomes" id="UP001148203"/>
    </source>
</evidence>
<dbReference type="InterPro" id="IPR051803">
    <property type="entry name" value="TA_system_RelE-like_toxin"/>
</dbReference>
<organism evidence="3 4">
    <name type="scientific">Pseudomonas fontis</name>
    <dbReference type="NCBI Taxonomy" id="2942633"/>
    <lineage>
        <taxon>Bacteria</taxon>
        <taxon>Pseudomonadati</taxon>
        <taxon>Pseudomonadota</taxon>
        <taxon>Gammaproteobacteria</taxon>
        <taxon>Pseudomonadales</taxon>
        <taxon>Pseudomonadaceae</taxon>
        <taxon>Pseudomonas</taxon>
    </lineage>
</organism>
<dbReference type="Gene3D" id="3.30.2310.20">
    <property type="entry name" value="RelE-like"/>
    <property type="match status" value="1"/>
</dbReference>
<evidence type="ECO:0000313" key="3">
    <source>
        <dbReference type="EMBL" id="MDD0993658.1"/>
    </source>
</evidence>
<comment type="caution">
    <text evidence="3">The sequence shown here is derived from an EMBL/GenBank/DDBJ whole genome shotgun (WGS) entry which is preliminary data.</text>
</comment>
<keyword evidence="2" id="KW-1277">Toxin-antitoxin system</keyword>
<protein>
    <submittedName>
        <fullName evidence="3">Type II toxin-antitoxin system RelE/ParE family toxin</fullName>
    </submittedName>
</protein>
<evidence type="ECO:0000256" key="2">
    <source>
        <dbReference type="ARBA" id="ARBA00022649"/>
    </source>
</evidence>
<dbReference type="Pfam" id="PF05016">
    <property type="entry name" value="ParE_toxin"/>
    <property type="match status" value="1"/>
</dbReference>
<evidence type="ECO:0000256" key="1">
    <source>
        <dbReference type="ARBA" id="ARBA00006226"/>
    </source>
</evidence>
<gene>
    <name evidence="3" type="ORF">M5G11_24310</name>
</gene>
<dbReference type="InterPro" id="IPR035093">
    <property type="entry name" value="RelE/ParE_toxin_dom_sf"/>
</dbReference>
<reference evidence="3 4" key="1">
    <citation type="submission" date="2022-05" db="EMBL/GenBank/DDBJ databases">
        <title>Novel Pseudomonas spp. Isolated from a Rainbow Trout Aquaculture Facility.</title>
        <authorList>
            <person name="Testerman T."/>
            <person name="Graf J."/>
        </authorList>
    </citation>
    <scope>NUCLEOTIDE SEQUENCE [LARGE SCALE GENOMIC DNA]</scope>
    <source>
        <strain evidence="3 4">ID681</strain>
    </source>
</reference>
<comment type="similarity">
    <text evidence="1">Belongs to the RelE toxin family.</text>
</comment>
<accession>A0ABT5NZL8</accession>
<name>A0ABT5NZL8_9PSED</name>
<dbReference type="RefSeq" id="WP_273910506.1">
    <property type="nucleotide sequence ID" value="NZ_JAMDGX010000027.1"/>
</dbReference>
<sequence>MAKIALTGKAESDLGSIYQHYVGKTGIKTADQVIRTLLNSLELLSHFPGAGRPSPVPDIRELVFTNLPFVAPYRLKGQQIQVLRILHQRFERPGDW</sequence>
<keyword evidence="4" id="KW-1185">Reference proteome</keyword>
<dbReference type="EMBL" id="JAMDGY010000103">
    <property type="protein sequence ID" value="MDD0993658.1"/>
    <property type="molecule type" value="Genomic_DNA"/>
</dbReference>
<dbReference type="Proteomes" id="UP001148203">
    <property type="component" value="Unassembled WGS sequence"/>
</dbReference>
<dbReference type="InterPro" id="IPR007712">
    <property type="entry name" value="RelE/ParE_toxin"/>
</dbReference>
<dbReference type="PANTHER" id="PTHR33755">
    <property type="entry name" value="TOXIN PARE1-RELATED"/>
    <property type="match status" value="1"/>
</dbReference>